<dbReference type="EMBL" id="BK016171">
    <property type="protein sequence ID" value="DAF99752.1"/>
    <property type="molecule type" value="Genomic_DNA"/>
</dbReference>
<protein>
    <submittedName>
        <fullName evidence="1">Uncharacterized protein</fullName>
    </submittedName>
</protein>
<sequence>MQAGIYSDSKSARTRKSVLYIYKLHLFKLS</sequence>
<organism evidence="1">
    <name type="scientific">Siphoviridae sp. ctuOq1</name>
    <dbReference type="NCBI Taxonomy" id="2825713"/>
    <lineage>
        <taxon>Viruses</taxon>
        <taxon>Duplodnaviria</taxon>
        <taxon>Heunggongvirae</taxon>
        <taxon>Uroviricota</taxon>
        <taxon>Caudoviricetes</taxon>
    </lineage>
</organism>
<proteinExistence type="predicted"/>
<accession>A0A8S5UZ32</accession>
<reference evidence="1" key="1">
    <citation type="journal article" date="2021" name="Proc. Natl. Acad. Sci. U.S.A.">
        <title>A Catalog of Tens of Thousands of Viruses from Human Metagenomes Reveals Hidden Associations with Chronic Diseases.</title>
        <authorList>
            <person name="Tisza M.J."/>
            <person name="Buck C.B."/>
        </authorList>
    </citation>
    <scope>NUCLEOTIDE SEQUENCE</scope>
    <source>
        <strain evidence="1">CtuOq1</strain>
    </source>
</reference>
<name>A0A8S5UZ32_9CAUD</name>
<evidence type="ECO:0000313" key="1">
    <source>
        <dbReference type="EMBL" id="DAF99752.1"/>
    </source>
</evidence>